<dbReference type="EC" id="5.2.1.8" evidence="4"/>
<dbReference type="Pfam" id="PF00254">
    <property type="entry name" value="FKBP_C"/>
    <property type="match status" value="1"/>
</dbReference>
<accession>A0A812CUX6</accession>
<dbReference type="SUPFAM" id="SSF54534">
    <property type="entry name" value="FKBP-like"/>
    <property type="match status" value="1"/>
</dbReference>
<dbReference type="PROSITE" id="PS50059">
    <property type="entry name" value="FKBP_PPIASE"/>
    <property type="match status" value="1"/>
</dbReference>
<proteinExistence type="inferred from homology"/>
<dbReference type="PROSITE" id="PS50005">
    <property type="entry name" value="TPR"/>
    <property type="match status" value="1"/>
</dbReference>
<dbReference type="InterPro" id="IPR011990">
    <property type="entry name" value="TPR-like_helical_dom_sf"/>
</dbReference>
<comment type="caution">
    <text evidence="7">The sequence shown here is derived from an EMBL/GenBank/DDBJ whole genome shotgun (WGS) entry which is preliminary data.</text>
</comment>
<feature type="domain" description="PPIase FKBP-type" evidence="6">
    <location>
        <begin position="116"/>
        <end position="205"/>
    </location>
</feature>
<protein>
    <recommendedName>
        <fullName evidence="4">peptidylprolyl isomerase</fullName>
        <ecNumber evidence="4">5.2.1.8</ecNumber>
    </recommendedName>
</protein>
<keyword evidence="3 5" id="KW-0802">TPR repeat</keyword>
<dbReference type="Pfam" id="PF14559">
    <property type="entry name" value="TPR_19"/>
    <property type="match status" value="1"/>
</dbReference>
<dbReference type="PANTHER" id="PTHR46674:SF1">
    <property type="entry name" value="INACTIVE PEPTIDYL-PROLYL CIS-TRANS ISOMERASE FKBP6"/>
    <property type="match status" value="1"/>
</dbReference>
<keyword evidence="8" id="KW-1185">Reference proteome</keyword>
<feature type="repeat" description="TPR" evidence="5">
    <location>
        <begin position="316"/>
        <end position="349"/>
    </location>
</feature>
<dbReference type="InterPro" id="IPR001179">
    <property type="entry name" value="PPIase_FKBP_dom"/>
</dbReference>
<evidence type="ECO:0000256" key="4">
    <source>
        <dbReference type="PROSITE-ProRule" id="PRU00277"/>
    </source>
</evidence>
<dbReference type="SUPFAM" id="SSF48452">
    <property type="entry name" value="TPR-like"/>
    <property type="match status" value="1"/>
</dbReference>
<evidence type="ECO:0000256" key="2">
    <source>
        <dbReference type="ARBA" id="ARBA00022737"/>
    </source>
</evidence>
<dbReference type="PANTHER" id="PTHR46674">
    <property type="entry name" value="INACTIVE PEPTIDYL-PROLYL CIS-TRANS ISOMERASE FKBP6"/>
    <property type="match status" value="1"/>
</dbReference>
<dbReference type="InterPro" id="IPR042282">
    <property type="entry name" value="FKBP6/shu"/>
</dbReference>
<dbReference type="SMART" id="SM00028">
    <property type="entry name" value="TPR"/>
    <property type="match status" value="3"/>
</dbReference>
<evidence type="ECO:0000313" key="8">
    <source>
        <dbReference type="Proteomes" id="UP000597762"/>
    </source>
</evidence>
<gene>
    <name evidence="7" type="ORF">SPHA_43988</name>
</gene>
<comment type="catalytic activity">
    <reaction evidence="4">
        <text>[protein]-peptidylproline (omega=180) = [protein]-peptidylproline (omega=0)</text>
        <dbReference type="Rhea" id="RHEA:16237"/>
        <dbReference type="Rhea" id="RHEA-COMP:10747"/>
        <dbReference type="Rhea" id="RHEA-COMP:10748"/>
        <dbReference type="ChEBI" id="CHEBI:83833"/>
        <dbReference type="ChEBI" id="CHEBI:83834"/>
        <dbReference type="EC" id="5.2.1.8"/>
    </reaction>
</comment>
<dbReference type="InterPro" id="IPR046357">
    <property type="entry name" value="PPIase_dom_sf"/>
</dbReference>
<dbReference type="GO" id="GO:0051879">
    <property type="term" value="F:Hsp90 protein binding"/>
    <property type="evidence" value="ECO:0007669"/>
    <property type="project" value="TreeGrafter"/>
</dbReference>
<dbReference type="GO" id="GO:0003755">
    <property type="term" value="F:peptidyl-prolyl cis-trans isomerase activity"/>
    <property type="evidence" value="ECO:0007669"/>
    <property type="project" value="UniProtKB-KW"/>
</dbReference>
<dbReference type="GO" id="GO:0034587">
    <property type="term" value="P:piRNA processing"/>
    <property type="evidence" value="ECO:0007669"/>
    <property type="project" value="TreeGrafter"/>
</dbReference>
<keyword evidence="4 7" id="KW-0413">Isomerase</keyword>
<dbReference type="Proteomes" id="UP000597762">
    <property type="component" value="Unassembled WGS sequence"/>
</dbReference>
<keyword evidence="2" id="KW-0677">Repeat</keyword>
<evidence type="ECO:0000256" key="1">
    <source>
        <dbReference type="ARBA" id="ARBA00009648"/>
    </source>
</evidence>
<name>A0A812CUX6_ACAPH</name>
<comment type="similarity">
    <text evidence="1">Belongs to the FKBP6 family.</text>
</comment>
<dbReference type="AlphaFoldDB" id="A0A812CUX6"/>
<dbReference type="GO" id="GO:0007283">
    <property type="term" value="P:spermatogenesis"/>
    <property type="evidence" value="ECO:0007669"/>
    <property type="project" value="TreeGrafter"/>
</dbReference>
<evidence type="ECO:0000256" key="5">
    <source>
        <dbReference type="PROSITE-ProRule" id="PRU00339"/>
    </source>
</evidence>
<sequence length="392" mass="45330">MRSSVFLLFKMEELLNSEQTCMRLKNSIDIEELRKNSEITFELQKDDESFEINGEKFSSEAFKDMYLNIAPTEDDRENLFSTSFEKMAENMTDISGDGGVLKKLLKPGEGPIVPEEAIVRTHYNGFVEYNDEPFDSTRLRGEVFKFRLKQGSIIPGWEIAIRTMKAGEISQFLISPDYGFGELGCPPRIPEATLALFEIELLSFVDEVGIEDYCHLNEEEKSKLIFEQINKMVLKEKALATEYFQSKQLHKAYNKYKLATQIIEDYLPKNYEEKRQGEQFLLTLNLNMALCCIRLNHSGRAVTYCQKALQLDNTNTKALYRLGQAYHQLGRYSEAIANLNLAKKQLPSDSNISKLLQQLHEDVLKHKEEESKIYRRMFCQKLSNHKSSLCKQ</sequence>
<evidence type="ECO:0000256" key="3">
    <source>
        <dbReference type="ARBA" id="ARBA00022803"/>
    </source>
</evidence>
<evidence type="ECO:0000259" key="6">
    <source>
        <dbReference type="PROSITE" id="PS50059"/>
    </source>
</evidence>
<dbReference type="InterPro" id="IPR019734">
    <property type="entry name" value="TPR_rpt"/>
</dbReference>
<dbReference type="Gene3D" id="1.25.40.10">
    <property type="entry name" value="Tetratricopeptide repeat domain"/>
    <property type="match status" value="1"/>
</dbReference>
<evidence type="ECO:0000313" key="7">
    <source>
        <dbReference type="EMBL" id="CAE1283307.1"/>
    </source>
</evidence>
<dbReference type="OrthoDB" id="8116123at2759"/>
<reference evidence="7" key="1">
    <citation type="submission" date="2021-01" db="EMBL/GenBank/DDBJ databases">
        <authorList>
            <person name="Li R."/>
            <person name="Bekaert M."/>
        </authorList>
    </citation>
    <scope>NUCLEOTIDE SEQUENCE</scope>
    <source>
        <strain evidence="7">Farmed</strain>
    </source>
</reference>
<dbReference type="GO" id="GO:0005737">
    <property type="term" value="C:cytoplasm"/>
    <property type="evidence" value="ECO:0007669"/>
    <property type="project" value="TreeGrafter"/>
</dbReference>
<dbReference type="Gene3D" id="3.10.50.40">
    <property type="match status" value="1"/>
</dbReference>
<dbReference type="EMBL" id="CAHIKZ030002225">
    <property type="protein sequence ID" value="CAE1283307.1"/>
    <property type="molecule type" value="Genomic_DNA"/>
</dbReference>
<organism evidence="7 8">
    <name type="scientific">Acanthosepion pharaonis</name>
    <name type="common">Pharaoh cuttlefish</name>
    <name type="synonym">Sepia pharaonis</name>
    <dbReference type="NCBI Taxonomy" id="158019"/>
    <lineage>
        <taxon>Eukaryota</taxon>
        <taxon>Metazoa</taxon>
        <taxon>Spiralia</taxon>
        <taxon>Lophotrochozoa</taxon>
        <taxon>Mollusca</taxon>
        <taxon>Cephalopoda</taxon>
        <taxon>Coleoidea</taxon>
        <taxon>Decapodiformes</taxon>
        <taxon>Sepiida</taxon>
        <taxon>Sepiina</taxon>
        <taxon>Sepiidae</taxon>
        <taxon>Acanthosepion</taxon>
    </lineage>
</organism>
<keyword evidence="4" id="KW-0697">Rotamase</keyword>